<evidence type="ECO:0000313" key="2">
    <source>
        <dbReference type="EMBL" id="PNX64489.1"/>
    </source>
</evidence>
<reference evidence="2 3" key="2">
    <citation type="journal article" date="2017" name="Front. Plant Sci.">
        <title>Gene Classification and Mining of Molecular Markers Useful in Red Clover (Trifolium pratense) Breeding.</title>
        <authorList>
            <person name="Istvanek J."/>
            <person name="Dluhosova J."/>
            <person name="Dluhos P."/>
            <person name="Patkova L."/>
            <person name="Nedelnik J."/>
            <person name="Repkova J."/>
        </authorList>
    </citation>
    <scope>NUCLEOTIDE SEQUENCE [LARGE SCALE GENOMIC DNA]</scope>
    <source>
        <strain evidence="3">cv. Tatra</strain>
        <tissue evidence="2">Young leaves</tissue>
    </source>
</reference>
<feature type="region of interest" description="Disordered" evidence="1">
    <location>
        <begin position="1"/>
        <end position="30"/>
    </location>
</feature>
<evidence type="ECO:0000256" key="1">
    <source>
        <dbReference type="SAM" id="MobiDB-lite"/>
    </source>
</evidence>
<reference evidence="2 3" key="1">
    <citation type="journal article" date="2014" name="Am. J. Bot.">
        <title>Genome assembly and annotation for red clover (Trifolium pratense; Fabaceae).</title>
        <authorList>
            <person name="Istvanek J."/>
            <person name="Jaros M."/>
            <person name="Krenek A."/>
            <person name="Repkova J."/>
        </authorList>
    </citation>
    <scope>NUCLEOTIDE SEQUENCE [LARGE SCALE GENOMIC DNA]</scope>
    <source>
        <strain evidence="3">cv. Tatra</strain>
        <tissue evidence="2">Young leaves</tissue>
    </source>
</reference>
<proteinExistence type="predicted"/>
<feature type="non-terminal residue" evidence="2">
    <location>
        <position position="92"/>
    </location>
</feature>
<dbReference type="Proteomes" id="UP000236291">
    <property type="component" value="Unassembled WGS sequence"/>
</dbReference>
<sequence length="92" mass="10505">MHTSSDDDDDRIQLSSVPAQAPRRSIRNKFPSVRLNDHEFTSDSVVNEDGDLVHLTFMADAEPINWKEAVASSKWNAAMKEELHSIEKNHTW</sequence>
<organism evidence="2 3">
    <name type="scientific">Trifolium pratense</name>
    <name type="common">Red clover</name>
    <dbReference type="NCBI Taxonomy" id="57577"/>
    <lineage>
        <taxon>Eukaryota</taxon>
        <taxon>Viridiplantae</taxon>
        <taxon>Streptophyta</taxon>
        <taxon>Embryophyta</taxon>
        <taxon>Tracheophyta</taxon>
        <taxon>Spermatophyta</taxon>
        <taxon>Magnoliopsida</taxon>
        <taxon>eudicotyledons</taxon>
        <taxon>Gunneridae</taxon>
        <taxon>Pentapetalae</taxon>
        <taxon>rosids</taxon>
        <taxon>fabids</taxon>
        <taxon>Fabales</taxon>
        <taxon>Fabaceae</taxon>
        <taxon>Papilionoideae</taxon>
        <taxon>50 kb inversion clade</taxon>
        <taxon>NPAAA clade</taxon>
        <taxon>Hologalegina</taxon>
        <taxon>IRL clade</taxon>
        <taxon>Trifolieae</taxon>
        <taxon>Trifolium</taxon>
    </lineage>
</organism>
<gene>
    <name evidence="2" type="ORF">L195_g062140</name>
</gene>
<evidence type="ECO:0000313" key="3">
    <source>
        <dbReference type="Proteomes" id="UP000236291"/>
    </source>
</evidence>
<protein>
    <submittedName>
        <fullName evidence="2">Uncharacterized protein</fullName>
    </submittedName>
</protein>
<feature type="compositionally biased region" description="Acidic residues" evidence="1">
    <location>
        <begin position="1"/>
        <end position="10"/>
    </location>
</feature>
<comment type="caution">
    <text evidence="2">The sequence shown here is derived from an EMBL/GenBank/DDBJ whole genome shotgun (WGS) entry which is preliminary data.</text>
</comment>
<name>A0A2K3KE11_TRIPR</name>
<accession>A0A2K3KE11</accession>
<dbReference type="AlphaFoldDB" id="A0A2K3KE11"/>
<dbReference type="EMBL" id="ASHM01166760">
    <property type="protein sequence ID" value="PNX64489.1"/>
    <property type="molecule type" value="Genomic_DNA"/>
</dbReference>